<gene>
    <name evidence="2" type="ORF">C3942_07240</name>
</gene>
<evidence type="ECO:0000313" key="3">
    <source>
        <dbReference type="Proteomes" id="UP000238220"/>
    </source>
</evidence>
<dbReference type="Proteomes" id="UP000238220">
    <property type="component" value="Unassembled WGS sequence"/>
</dbReference>
<reference evidence="2 3" key="1">
    <citation type="submission" date="2018-02" db="EMBL/GenBank/DDBJ databases">
        <title>Genome sequencing of Solimonas sp. HR-BB.</title>
        <authorList>
            <person name="Lee Y."/>
            <person name="Jeon C.O."/>
        </authorList>
    </citation>
    <scope>NUCLEOTIDE SEQUENCE [LARGE SCALE GENOMIC DNA]</scope>
    <source>
        <strain evidence="2 3">HR-BB</strain>
    </source>
</reference>
<dbReference type="EMBL" id="PSNW01000003">
    <property type="protein sequence ID" value="PPE74551.1"/>
    <property type="molecule type" value="Genomic_DNA"/>
</dbReference>
<comment type="caution">
    <text evidence="2">The sequence shown here is derived from an EMBL/GenBank/DDBJ whole genome shotgun (WGS) entry which is preliminary data.</text>
</comment>
<keyword evidence="3" id="KW-1185">Reference proteome</keyword>
<evidence type="ECO:0000256" key="1">
    <source>
        <dbReference type="SAM" id="SignalP"/>
    </source>
</evidence>
<dbReference type="OrthoDB" id="9841099at2"/>
<protein>
    <submittedName>
        <fullName evidence="2">Uncharacterized protein</fullName>
    </submittedName>
</protein>
<keyword evidence="1" id="KW-0732">Signal</keyword>
<evidence type="ECO:0000313" key="2">
    <source>
        <dbReference type="EMBL" id="PPE74551.1"/>
    </source>
</evidence>
<dbReference type="AlphaFoldDB" id="A0A2S5THW2"/>
<proteinExistence type="predicted"/>
<accession>A0A2S5THW2</accession>
<organism evidence="2 3">
    <name type="scientific">Solimonas fluminis</name>
    <dbReference type="NCBI Taxonomy" id="2086571"/>
    <lineage>
        <taxon>Bacteria</taxon>
        <taxon>Pseudomonadati</taxon>
        <taxon>Pseudomonadota</taxon>
        <taxon>Gammaproteobacteria</taxon>
        <taxon>Nevskiales</taxon>
        <taxon>Nevskiaceae</taxon>
        <taxon>Solimonas</taxon>
    </lineage>
</organism>
<feature type="signal peptide" evidence="1">
    <location>
        <begin position="1"/>
        <end position="20"/>
    </location>
</feature>
<feature type="chain" id="PRO_5015640979" evidence="1">
    <location>
        <begin position="21"/>
        <end position="223"/>
    </location>
</feature>
<name>A0A2S5THW2_9GAMM</name>
<sequence>MRTLLCALMLLLLSPLAAVAAPGCQRLSFSGQVQGEQEFRQAIGMGLSFRMEVSNEQRGWSFEIGPTQPRLGEFDSYIYLLTPPWHGRPATAIDTTYAVLAQDAVSREPRRFWFLLRRTDMPAARAALEDYLWPSGNRAQKDALRKLGTFAMGAGILHVIDADIEPGSAAPDDISGEGDYGAIRRIAFKVELTVPMDFRPARKVKAAPVGCLDPTAWASEWVP</sequence>
<dbReference type="RefSeq" id="WP_104229709.1">
    <property type="nucleotide sequence ID" value="NZ_PSNW01000003.1"/>
</dbReference>